<accession>A0A2V2Z305</accession>
<evidence type="ECO:0000313" key="4">
    <source>
        <dbReference type="EMBL" id="PWW03214.1"/>
    </source>
</evidence>
<dbReference type="GO" id="GO:0004222">
    <property type="term" value="F:metalloendopeptidase activity"/>
    <property type="evidence" value="ECO:0007669"/>
    <property type="project" value="InterPro"/>
</dbReference>
<keyword evidence="5" id="KW-1185">Reference proteome</keyword>
<evidence type="ECO:0000256" key="3">
    <source>
        <dbReference type="ARBA" id="ARBA00023180"/>
    </source>
</evidence>
<dbReference type="GO" id="GO:0006518">
    <property type="term" value="P:peptide metabolic process"/>
    <property type="evidence" value="ECO:0007669"/>
    <property type="project" value="TreeGrafter"/>
</dbReference>
<keyword evidence="3" id="KW-0325">Glycoprotein</keyword>
<reference evidence="4 5" key="1">
    <citation type="submission" date="2018-05" db="EMBL/GenBank/DDBJ databases">
        <title>Genomic Encyclopedia of Type Strains, Phase III (KMG-III): the genomes of soil and plant-associated and newly described type strains.</title>
        <authorList>
            <person name="Whitman W."/>
        </authorList>
    </citation>
    <scope>NUCLEOTIDE SEQUENCE [LARGE SCALE GENOMIC DNA]</scope>
    <source>
        <strain evidence="4 5">CECT 5696</strain>
    </source>
</reference>
<dbReference type="SUPFAM" id="SSF55486">
    <property type="entry name" value="Metalloproteases ('zincins'), catalytic domain"/>
    <property type="match status" value="1"/>
</dbReference>
<evidence type="ECO:0000313" key="5">
    <source>
        <dbReference type="Proteomes" id="UP000246635"/>
    </source>
</evidence>
<sequence>MNHNDDIRFTELNIEIINNALATDFSSMMDALWQVMITGDAHWADEHAEREQTYLNRLTTPLLTEYVIQGLHSAASDEIIHRQLTILNREMREYGNDPILEQQILELWNRLHYRISTFRAPIDGASLSNRQISTLLNTQRDSAYRKRIWEAGMRLGEEIAPGLLELVNLRNQVARAQGFDNYFLMKLELQGIAMEELDESIVKLREGLDPSYRQLKDELDANVAKKLTISSSKIEAWHYQALMLQRYPARQSACNWDINKIITGIVNWLRPSCDGIDQLISKADLLGRVGKSQANCCLNVDRKKDIRLMCNLSGDTEGLRLLLHELGHAFYECGLDESLPFILRQPAHPFLSEAVALLFERMSVETEWLKEIGVVSPDLVDDSLQKAELRRNLLMKLYATIAIVEFEKELYHNPTSHLNDTWWYILENVQRIRRPDNWDYPYWAANAHLTTLPVYYYNYLWGEAAASQLQHSLQDQFQSEFSKCSLDWLRNRLAKPGSLRDWAALLNEVSGTPLNMRYLIEDLKV</sequence>
<dbReference type="PANTHER" id="PTHR11804:SF84">
    <property type="entry name" value="SACCHAROLYSIN"/>
    <property type="match status" value="1"/>
</dbReference>
<name>A0A2V2Z305_9BACL</name>
<gene>
    <name evidence="4" type="ORF">DFQ01_107111</name>
</gene>
<dbReference type="EMBL" id="QGTQ01000007">
    <property type="protein sequence ID" value="PWW03214.1"/>
    <property type="molecule type" value="Genomic_DNA"/>
</dbReference>
<organism evidence="4 5">
    <name type="scientific">Paenibacillus cellulosilyticus</name>
    <dbReference type="NCBI Taxonomy" id="375489"/>
    <lineage>
        <taxon>Bacteria</taxon>
        <taxon>Bacillati</taxon>
        <taxon>Bacillota</taxon>
        <taxon>Bacilli</taxon>
        <taxon>Bacillales</taxon>
        <taxon>Paenibacillaceae</taxon>
        <taxon>Paenibacillus</taxon>
    </lineage>
</organism>
<comment type="caution">
    <text evidence="4">The sequence shown here is derived from an EMBL/GenBank/DDBJ whole genome shotgun (WGS) entry which is preliminary data.</text>
</comment>
<dbReference type="InterPro" id="IPR001548">
    <property type="entry name" value="Peptidase_M2"/>
</dbReference>
<dbReference type="OrthoDB" id="9762795at2"/>
<dbReference type="RefSeq" id="WP_110044108.1">
    <property type="nucleotide sequence ID" value="NZ_CP054612.1"/>
</dbReference>
<dbReference type="GO" id="GO:0016020">
    <property type="term" value="C:membrane"/>
    <property type="evidence" value="ECO:0007669"/>
    <property type="project" value="InterPro"/>
</dbReference>
<dbReference type="InterPro" id="IPR045090">
    <property type="entry name" value="Pept_M3A_M3B"/>
</dbReference>
<evidence type="ECO:0000256" key="1">
    <source>
        <dbReference type="ARBA" id="ARBA00022729"/>
    </source>
</evidence>
<dbReference type="Pfam" id="PF01401">
    <property type="entry name" value="Peptidase_M2"/>
    <property type="match status" value="1"/>
</dbReference>
<keyword evidence="1" id="KW-0732">Signal</keyword>
<evidence type="ECO:0000256" key="2">
    <source>
        <dbReference type="ARBA" id="ARBA00023157"/>
    </source>
</evidence>
<dbReference type="AlphaFoldDB" id="A0A2V2Z305"/>
<protein>
    <submittedName>
        <fullName evidence="4">Peptidyl-dipeptidase A</fullName>
    </submittedName>
</protein>
<keyword evidence="2" id="KW-1015">Disulfide bond</keyword>
<dbReference type="Gene3D" id="1.10.1370.30">
    <property type="match status" value="1"/>
</dbReference>
<dbReference type="PANTHER" id="PTHR11804">
    <property type="entry name" value="PROTEASE M3 THIMET OLIGOPEPTIDASE-RELATED"/>
    <property type="match status" value="1"/>
</dbReference>
<dbReference type="Proteomes" id="UP000246635">
    <property type="component" value="Unassembled WGS sequence"/>
</dbReference>
<dbReference type="GO" id="GO:0006508">
    <property type="term" value="P:proteolysis"/>
    <property type="evidence" value="ECO:0007669"/>
    <property type="project" value="InterPro"/>
</dbReference>
<dbReference type="GO" id="GO:0008241">
    <property type="term" value="F:peptidyl-dipeptidase activity"/>
    <property type="evidence" value="ECO:0007669"/>
    <property type="project" value="InterPro"/>
</dbReference>
<proteinExistence type="predicted"/>